<accession>A0AA40EKX5</accession>
<name>A0AA40EKX5_9PEZI</name>
<sequence>MSLGVIRYRRALPPVQNVSRSLLLIPRGVSSLAGAQRYSYANPHWPSSLSSRSSTPRCLLRPSLLERRLITQDSTPRLETTVEHGETPQTLTERLASVPVRPHGPRESVLVKAATVYPRQRATLAEENKRYLATRRQEWLTERIARYTRDPGAPTDWRYILRLLSDYTPAYSTDYASKKTVDIVVPPEAKHLLEPRGRGIIQLIAHRSGCEAIVHEAEDPSGTDYISVIGFYTCVEEATDKLLQLDSRVKVVSPGGPAQTSEEELTDLRSRITALHHRPTFPPTSYNLRVRADEIPRPSTWTEESFQIYVERLVKGRMTTARVSQLYPPPSSHELAVISVLLDLFETPSMFPLITPQAFHMALAYMARSTHNTAWARRLLRSMISRGFEIDLRSIHFLLEATTKDKSLSDFQKLLEQMIRLRLSPTLWTWILFLRHIQAEDVKRYTLFLMDKKGLLDVPGAMKLIALEMARHDAYRGAQLGLDGESFIAQQTDLYGPGWAGTDTCNKIVHEFLLQDRDEVAVDVVLGTQVKGDNVMLNTFLTHACRKRDERIAISTLELFHTKGWGSRVVHHEAFALLMRLAFRTQQPNMLSVVWRYASMQGESSSWMRRQAYSVMLKEWRALKVVGWMSQTASATDGQPRNPQPETSSNEPVGSHAPDPPGDTAPSPSTTATSPLDEAARRAFVYSLFLTDQDTSNGHPAATRPPPDRPDEALTEKIAFYRDNVNSFAPLHPLHMKLEEAYQRDQELRRAVDEGRPIDAALLTLVNVELIQRRLDGGF</sequence>
<dbReference type="AlphaFoldDB" id="A0AA40EKX5"/>
<evidence type="ECO:0000256" key="1">
    <source>
        <dbReference type="SAM" id="MobiDB-lite"/>
    </source>
</evidence>
<feature type="compositionally biased region" description="Low complexity" evidence="1">
    <location>
        <begin position="664"/>
        <end position="676"/>
    </location>
</feature>
<dbReference type="InterPro" id="IPR011990">
    <property type="entry name" value="TPR-like_helical_dom_sf"/>
</dbReference>
<comment type="caution">
    <text evidence="2">The sequence shown here is derived from an EMBL/GenBank/DDBJ whole genome shotgun (WGS) entry which is preliminary data.</text>
</comment>
<proteinExistence type="predicted"/>
<keyword evidence="3" id="KW-1185">Reference proteome</keyword>
<protein>
    <submittedName>
        <fullName evidence="2">Uncharacterized protein</fullName>
    </submittedName>
</protein>
<dbReference type="EMBL" id="JAUKUD010000006">
    <property type="protein sequence ID" value="KAK0741184.1"/>
    <property type="molecule type" value="Genomic_DNA"/>
</dbReference>
<gene>
    <name evidence="2" type="ORF">B0T18DRAFT_419630</name>
</gene>
<feature type="compositionally biased region" description="Polar residues" evidence="1">
    <location>
        <begin position="631"/>
        <end position="652"/>
    </location>
</feature>
<evidence type="ECO:0000313" key="2">
    <source>
        <dbReference type="EMBL" id="KAK0741184.1"/>
    </source>
</evidence>
<evidence type="ECO:0000313" key="3">
    <source>
        <dbReference type="Proteomes" id="UP001172155"/>
    </source>
</evidence>
<feature type="region of interest" description="Disordered" evidence="1">
    <location>
        <begin position="631"/>
        <end position="676"/>
    </location>
</feature>
<dbReference type="Proteomes" id="UP001172155">
    <property type="component" value="Unassembled WGS sequence"/>
</dbReference>
<dbReference type="Gene3D" id="1.25.40.10">
    <property type="entry name" value="Tetratricopeptide repeat domain"/>
    <property type="match status" value="1"/>
</dbReference>
<reference evidence="2" key="1">
    <citation type="submission" date="2023-06" db="EMBL/GenBank/DDBJ databases">
        <title>Genome-scale phylogeny and comparative genomics of the fungal order Sordariales.</title>
        <authorList>
            <consortium name="Lawrence Berkeley National Laboratory"/>
            <person name="Hensen N."/>
            <person name="Bonometti L."/>
            <person name="Westerberg I."/>
            <person name="Brannstrom I.O."/>
            <person name="Guillou S."/>
            <person name="Cros-Aarteil S."/>
            <person name="Calhoun S."/>
            <person name="Haridas S."/>
            <person name="Kuo A."/>
            <person name="Mondo S."/>
            <person name="Pangilinan J."/>
            <person name="Riley R."/>
            <person name="LaButti K."/>
            <person name="Andreopoulos B."/>
            <person name="Lipzen A."/>
            <person name="Chen C."/>
            <person name="Yanf M."/>
            <person name="Daum C."/>
            <person name="Ng V."/>
            <person name="Clum A."/>
            <person name="Steindorff A."/>
            <person name="Ohm R."/>
            <person name="Martin F."/>
            <person name="Silar P."/>
            <person name="Natvig D."/>
            <person name="Lalanne C."/>
            <person name="Gautier V."/>
            <person name="Ament-velasquez S.L."/>
            <person name="Kruys A."/>
            <person name="Hutchinson M.I."/>
            <person name="Powell A.J."/>
            <person name="Barry K."/>
            <person name="Miller A.N."/>
            <person name="Grigoriev I.V."/>
            <person name="Debuchy R."/>
            <person name="Gladieux P."/>
            <person name="Thoren M.H."/>
            <person name="Johannesson H."/>
        </authorList>
    </citation>
    <scope>NUCLEOTIDE SEQUENCE</scope>
    <source>
        <strain evidence="2">SMH3187-1</strain>
    </source>
</reference>
<organism evidence="2 3">
    <name type="scientific">Schizothecium vesticola</name>
    <dbReference type="NCBI Taxonomy" id="314040"/>
    <lineage>
        <taxon>Eukaryota</taxon>
        <taxon>Fungi</taxon>
        <taxon>Dikarya</taxon>
        <taxon>Ascomycota</taxon>
        <taxon>Pezizomycotina</taxon>
        <taxon>Sordariomycetes</taxon>
        <taxon>Sordariomycetidae</taxon>
        <taxon>Sordariales</taxon>
        <taxon>Schizotheciaceae</taxon>
        <taxon>Schizothecium</taxon>
    </lineage>
</organism>
<dbReference type="CDD" id="cd00105">
    <property type="entry name" value="KH-I"/>
    <property type="match status" value="1"/>
</dbReference>